<name>A0A9P6IF86_9PEZI</name>
<gene>
    <name evidence="2" type="ORF">CkaCkLH20_00434</name>
</gene>
<sequence>MEQVHGVDVSWMTHGSPKVVRPVPVAQSHLRACCSPTTQYARANRTRTTSTRIPPAKSAQISNWPTGARHWTLHTRSLGLAQWIYPRTHKASKPSSLRRPSLSAPRDSPPPASPTTGQPVVNGNPNANANGNTNGTTDAAKGNTEGAKPIPVGRPAIGRSPSNEKSPGPNGTPPSRRNSWFSNISSKFSSSPNSNTSPTSQQPQNTSPKDSGPAPPKVNPPKNAVLPHAAKNDGDQPYTPAPPGRGQAGFLGVFRRLSSSGGVLSPGAKGTHGLVERKVLNVDHNRERCQITDLHQAKLRRVAFSVDVEIAPMPKYIDTDTPAKKPLEKCKTRKIVEKGEGEALKNPKSLEEQKERDGVIHTTGEPVPKEPETEGTDPTKEKKEGDANNANVPADGKEKETKKKEKKKKSEEERKARKEKKRKLAEANGTIPMEIHLDDSDSSSEGTPAATPKTTASPTTNPVRIYRRCCQLRETPILKKITEQLGSPSNCSSDIGMVQKLDLTGYWMQLPDLVTLGDYLAVVPVKEVILENCGLSDEGLRVILAGLLATKKPESRRRKHTQPDGLTLQGGFVERLVLKNNKIGPEGWKHICLFTYLCRTLKFLDVSTISFPRPSQPAQIGHSHHLLRHSNEDKPQNASATLFSEAIGKRLAGSTLELLNLGETNLNPDDLGVIIDGINQCGVKRLGLAHNNIDDKGLQHVARYLSQSTCEGLDLGGNDLRDHMDVIANAISEKDSLWALSLAECNLKPGSLCKIFPALAQLKDFRFIDLSHNRDLCNSDPSAIGLLRKYIPKLNGLRRIHLADVAMTSEQAIALAEILPEAKLLAHISFLENPELVKLTDAKTEEAQEEACALYASFLAATRVSKTIVCVDIDPPSDNSGEIVKALAKQVVAYCLRNMERFPLGDISAVISTVLAESQGESQGPQPAGPIPPYPDVLAHLVGHDVLRDDSSDNESAPDDDYVIGGTGVVKALTCCLKNRGDESRRQSGEFIRDFEDGIPVPTSPRPKLPPGKAKDMSKHLLASARKIRQRLQPALSKARVSPEEDEHNLRKLMFLDTTLANIIKRFEDEFPDTRVSTDEASESTVPSQSDRLGTSLSSTEDPDLGNIPSDPEDETGLQVRPGLPRTNSTLSYTSKALAEEEGRMHRAGHKIRSGIIKPEYYGLLSGVLEVGLDPKHTAMLHQMIEEIDDPDLTEKVEQKGIMRVFNEDRDQVREGLRALDPMHWDRFVESQEKARGNVKTSLSNGVKPADEVAVED</sequence>
<dbReference type="AlphaFoldDB" id="A0A9P6IF86"/>
<feature type="region of interest" description="Disordered" evidence="1">
    <location>
        <begin position="1074"/>
        <end position="1129"/>
    </location>
</feature>
<dbReference type="EMBL" id="JAATWM020000001">
    <property type="protein sequence ID" value="KAF9882398.1"/>
    <property type="molecule type" value="Genomic_DNA"/>
</dbReference>
<accession>A0A9P6IF86</accession>
<dbReference type="SMART" id="SM00368">
    <property type="entry name" value="LRR_RI"/>
    <property type="match status" value="4"/>
</dbReference>
<feature type="region of interest" description="Disordered" evidence="1">
    <location>
        <begin position="89"/>
        <end position="247"/>
    </location>
</feature>
<feature type="region of interest" description="Disordered" evidence="1">
    <location>
        <begin position="1234"/>
        <end position="1257"/>
    </location>
</feature>
<dbReference type="PANTHER" id="PTHR46312">
    <property type="entry name" value="NACHT DOMAIN-CONTAINING PROTEIN"/>
    <property type="match status" value="1"/>
</dbReference>
<feature type="compositionally biased region" description="Low complexity" evidence="1">
    <location>
        <begin position="42"/>
        <end position="52"/>
    </location>
</feature>
<feature type="compositionally biased region" description="Basic and acidic residues" evidence="1">
    <location>
        <begin position="338"/>
        <end position="359"/>
    </location>
</feature>
<feature type="compositionally biased region" description="Low complexity" evidence="1">
    <location>
        <begin position="93"/>
        <end position="106"/>
    </location>
</feature>
<feature type="compositionally biased region" description="Basic and acidic residues" evidence="1">
    <location>
        <begin position="395"/>
        <end position="416"/>
    </location>
</feature>
<evidence type="ECO:0000313" key="3">
    <source>
        <dbReference type="Proteomes" id="UP000781932"/>
    </source>
</evidence>
<evidence type="ECO:0000256" key="1">
    <source>
        <dbReference type="SAM" id="MobiDB-lite"/>
    </source>
</evidence>
<dbReference type="SUPFAM" id="SSF52047">
    <property type="entry name" value="RNI-like"/>
    <property type="match status" value="1"/>
</dbReference>
<protein>
    <submittedName>
        <fullName evidence="2">Cell wall biogenesis protein Mhp1</fullName>
    </submittedName>
</protein>
<keyword evidence="3" id="KW-1185">Reference proteome</keyword>
<feature type="region of interest" description="Disordered" evidence="1">
    <location>
        <begin position="338"/>
        <end position="460"/>
    </location>
</feature>
<feature type="compositionally biased region" description="Low complexity" evidence="1">
    <location>
        <begin position="122"/>
        <end position="144"/>
    </location>
</feature>
<dbReference type="Proteomes" id="UP000781932">
    <property type="component" value="Unassembled WGS sequence"/>
</dbReference>
<proteinExistence type="predicted"/>
<dbReference type="RefSeq" id="XP_038751859.1">
    <property type="nucleotide sequence ID" value="XM_038883154.1"/>
</dbReference>
<reference evidence="2" key="2">
    <citation type="submission" date="2020-11" db="EMBL/GenBank/DDBJ databases">
        <title>Whole genome sequencing of Colletotrichum sp.</title>
        <authorList>
            <person name="Li H."/>
        </authorList>
    </citation>
    <scope>NUCLEOTIDE SEQUENCE</scope>
    <source>
        <strain evidence="2">CkLH20</strain>
    </source>
</reference>
<reference evidence="2" key="1">
    <citation type="submission" date="2020-03" db="EMBL/GenBank/DDBJ databases">
        <authorList>
            <person name="He L."/>
        </authorList>
    </citation>
    <scope>NUCLEOTIDE SEQUENCE</scope>
    <source>
        <strain evidence="2">CkLH20</strain>
    </source>
</reference>
<feature type="region of interest" description="Disordered" evidence="1">
    <location>
        <begin position="42"/>
        <end position="62"/>
    </location>
</feature>
<feature type="compositionally biased region" description="Basic and acidic residues" evidence="1">
    <location>
        <begin position="367"/>
        <end position="386"/>
    </location>
</feature>
<feature type="region of interest" description="Disordered" evidence="1">
    <location>
        <begin position="995"/>
        <end position="1015"/>
    </location>
</feature>
<dbReference type="PANTHER" id="PTHR46312:SF2">
    <property type="entry name" value="NUCLEOTIDE-BINDING OLIGOMERIZATION DOMAIN-CONTAINING PROTEIN 2-LIKE"/>
    <property type="match status" value="1"/>
</dbReference>
<dbReference type="InterPro" id="IPR032675">
    <property type="entry name" value="LRR_dom_sf"/>
</dbReference>
<feature type="compositionally biased region" description="Low complexity" evidence="1">
    <location>
        <begin position="447"/>
        <end position="460"/>
    </location>
</feature>
<evidence type="ECO:0000313" key="2">
    <source>
        <dbReference type="EMBL" id="KAF9882398.1"/>
    </source>
</evidence>
<feature type="compositionally biased region" description="Low complexity" evidence="1">
    <location>
        <begin position="178"/>
        <end position="207"/>
    </location>
</feature>
<dbReference type="OrthoDB" id="8436363at2759"/>
<dbReference type="Gene3D" id="3.80.10.10">
    <property type="entry name" value="Ribonuclease Inhibitor"/>
    <property type="match status" value="2"/>
</dbReference>
<dbReference type="GeneID" id="62156228"/>
<organism evidence="2 3">
    <name type="scientific">Colletotrichum karsti</name>
    <dbReference type="NCBI Taxonomy" id="1095194"/>
    <lineage>
        <taxon>Eukaryota</taxon>
        <taxon>Fungi</taxon>
        <taxon>Dikarya</taxon>
        <taxon>Ascomycota</taxon>
        <taxon>Pezizomycotina</taxon>
        <taxon>Sordariomycetes</taxon>
        <taxon>Hypocreomycetidae</taxon>
        <taxon>Glomerellales</taxon>
        <taxon>Glomerellaceae</taxon>
        <taxon>Colletotrichum</taxon>
        <taxon>Colletotrichum boninense species complex</taxon>
    </lineage>
</organism>
<feature type="compositionally biased region" description="Polar residues" evidence="1">
    <location>
        <begin position="1083"/>
        <end position="1100"/>
    </location>
</feature>
<comment type="caution">
    <text evidence="2">The sequence shown here is derived from an EMBL/GenBank/DDBJ whole genome shotgun (WGS) entry which is preliminary data.</text>
</comment>